<feature type="compositionally biased region" description="Basic and acidic residues" evidence="1">
    <location>
        <begin position="220"/>
        <end position="229"/>
    </location>
</feature>
<sequence length="229" mass="24720">MSSVHRGAVLACRRVVMDSALRPGKKRTLDVSGSSPFPSFQMPGSSADGSTGRAIRYIYSEPRRGRAPASSWLVSVGYPRLYHAIVAVDPGQYICTESNNPRLKAAHESKILTFSDEQSQAGSAQFRLQIIGAFNLMLVYKISNLAPKRGQTEKSEKMAPKKRYSNPNVPTALGPAPASATGLRMTGPRDRWLVTTSASPSRGAQAAGQEPREGVTTGEARARQKYPGE</sequence>
<dbReference type="EMBL" id="CADCXV010000231">
    <property type="protein sequence ID" value="CAB0029009.1"/>
    <property type="molecule type" value="Genomic_DNA"/>
</dbReference>
<protein>
    <submittedName>
        <fullName evidence="2">Uncharacterized protein</fullName>
    </submittedName>
</protein>
<dbReference type="AlphaFoldDB" id="A0A6H5I1M4"/>
<name>A0A6H5I1M4_9HYME</name>
<reference evidence="2 3" key="1">
    <citation type="submission" date="2020-02" db="EMBL/GenBank/DDBJ databases">
        <authorList>
            <person name="Ferguson B K."/>
        </authorList>
    </citation>
    <scope>NUCLEOTIDE SEQUENCE [LARGE SCALE GENOMIC DNA]</scope>
</reference>
<dbReference type="Proteomes" id="UP000479190">
    <property type="component" value="Unassembled WGS sequence"/>
</dbReference>
<keyword evidence="3" id="KW-1185">Reference proteome</keyword>
<feature type="region of interest" description="Disordered" evidence="1">
    <location>
        <begin position="149"/>
        <end position="229"/>
    </location>
</feature>
<evidence type="ECO:0000256" key="1">
    <source>
        <dbReference type="SAM" id="MobiDB-lite"/>
    </source>
</evidence>
<gene>
    <name evidence="2" type="ORF">TBRA_LOCUS1109</name>
</gene>
<evidence type="ECO:0000313" key="3">
    <source>
        <dbReference type="Proteomes" id="UP000479190"/>
    </source>
</evidence>
<organism evidence="2 3">
    <name type="scientific">Trichogramma brassicae</name>
    <dbReference type="NCBI Taxonomy" id="86971"/>
    <lineage>
        <taxon>Eukaryota</taxon>
        <taxon>Metazoa</taxon>
        <taxon>Ecdysozoa</taxon>
        <taxon>Arthropoda</taxon>
        <taxon>Hexapoda</taxon>
        <taxon>Insecta</taxon>
        <taxon>Pterygota</taxon>
        <taxon>Neoptera</taxon>
        <taxon>Endopterygota</taxon>
        <taxon>Hymenoptera</taxon>
        <taxon>Apocrita</taxon>
        <taxon>Proctotrupomorpha</taxon>
        <taxon>Chalcidoidea</taxon>
        <taxon>Trichogrammatidae</taxon>
        <taxon>Trichogramma</taxon>
    </lineage>
</organism>
<accession>A0A6H5I1M4</accession>
<evidence type="ECO:0000313" key="2">
    <source>
        <dbReference type="EMBL" id="CAB0029009.1"/>
    </source>
</evidence>
<proteinExistence type="predicted"/>
<feature type="compositionally biased region" description="Basic and acidic residues" evidence="1">
    <location>
        <begin position="150"/>
        <end position="159"/>
    </location>
</feature>